<evidence type="ECO:0000256" key="2">
    <source>
        <dbReference type="SAM" id="MobiDB-lite"/>
    </source>
</evidence>
<dbReference type="EMBL" id="PEDP01000206">
    <property type="protein sequence ID" value="POS87018.1"/>
    <property type="molecule type" value="Genomic_DNA"/>
</dbReference>
<feature type="compositionally biased region" description="Low complexity" evidence="2">
    <location>
        <begin position="778"/>
        <end position="798"/>
    </location>
</feature>
<evidence type="ECO:0000313" key="3">
    <source>
        <dbReference type="EMBL" id="POS87018.1"/>
    </source>
</evidence>
<evidence type="ECO:0000256" key="1">
    <source>
        <dbReference type="SAM" id="Coils"/>
    </source>
</evidence>
<feature type="region of interest" description="Disordered" evidence="2">
    <location>
        <begin position="562"/>
        <end position="589"/>
    </location>
</feature>
<protein>
    <submittedName>
        <fullName evidence="3">Uncharacterized protein</fullName>
    </submittedName>
</protein>
<feature type="region of interest" description="Disordered" evidence="2">
    <location>
        <begin position="489"/>
        <end position="520"/>
    </location>
</feature>
<gene>
    <name evidence="3" type="ORF">EPUL_002060</name>
</gene>
<feature type="region of interest" description="Disordered" evidence="2">
    <location>
        <begin position="773"/>
        <end position="798"/>
    </location>
</feature>
<sequence>MDCSWVKNIAKRRPTQPPPFYDNKKGTFDSEKICLGLGIDEIHYTKLLEYINYLIGPNSLKSKALTRDIRRRLRKTLDPILHNLPPAWAAKCIDQLILKASSNMSGAKRSERGRALEARKETPQNSESRYSIRASSSTRVEPSHDVPISIRQAPTQPGWPAAGYQLDSHGPRDPTQFPRRRLVPPTSFDTNPRRNSEGITEEIIRPPSVHVKRELEPDDNIISRPSKGYIVSREPTEINRQISRATMDRYIPEFETDRFIIRNSYPPDVMRAPEERSLDERARERRALEERARDERIRDERAREERIREERIREERIREERIRDERIRDERIREERLIEERARERRILEERARDRRAPEEWPRERRAPDLWAPERRAPDLWAPDRRVPERRVHDRWAPEGRASDRWAPEIRAPERRIPEVRALERRAPEVRAPERRAPEGKLPEGRALEKRVTEIKAIETKTLEGNPPDAKISEVKALEVTTPEVKVPKVNAEEEKAQESKALVVKNSDKEASEEKVSEEKTLVKWVPGRNYMLMPTSNSTALVPEKQAQKDQKDQILGEKATEQQVSKDQAPAKQILDSGVEEEKVPEKPISREIITELHAPDKNIVIERLNPNDNPSQKIPLEDIDIDDGVSKTTNDDILENSTSVSNHETKQEPLAEAAFADQTARKVPINQMAFMARRDFGDWVLLGTGNDLMGVTGAPDWDIFLSRLKVGLKFSLEADGLFCPWLGYTNGEELVGIFDSFGWRAGIGNMYRRGLSELRFEVKKRVISSNTNPQQQQQQNQLEQEQQQQQQQVLQESLAETEIEDVDQEVVLARSSSLSSLDSYNDQ</sequence>
<proteinExistence type="predicted"/>
<keyword evidence="4" id="KW-1185">Reference proteome</keyword>
<feature type="compositionally biased region" description="Basic and acidic residues" evidence="2">
    <location>
        <begin position="507"/>
        <end position="520"/>
    </location>
</feature>
<feature type="compositionally biased region" description="Low complexity" evidence="2">
    <location>
        <begin position="126"/>
        <end position="139"/>
    </location>
</feature>
<accession>A0A2S4PY97</accession>
<feature type="region of interest" description="Disordered" evidence="2">
    <location>
        <begin position="103"/>
        <end position="205"/>
    </location>
</feature>
<evidence type="ECO:0000313" key="4">
    <source>
        <dbReference type="Proteomes" id="UP000237438"/>
    </source>
</evidence>
<dbReference type="OrthoDB" id="446293at2759"/>
<reference evidence="3 4" key="1">
    <citation type="submission" date="2017-10" db="EMBL/GenBank/DDBJ databases">
        <title>Development of genomic resources for the powdery mildew, Erysiphe pulchra.</title>
        <authorList>
            <person name="Wadl P.A."/>
            <person name="Mack B.M."/>
            <person name="Moore G."/>
            <person name="Beltz S.B."/>
        </authorList>
    </citation>
    <scope>NUCLEOTIDE SEQUENCE [LARGE SCALE GENOMIC DNA]</scope>
    <source>
        <strain evidence="3">Cflorida</strain>
    </source>
</reference>
<keyword evidence="1" id="KW-0175">Coiled coil</keyword>
<organism evidence="3 4">
    <name type="scientific">Erysiphe pulchra</name>
    <dbReference type="NCBI Taxonomy" id="225359"/>
    <lineage>
        <taxon>Eukaryota</taxon>
        <taxon>Fungi</taxon>
        <taxon>Dikarya</taxon>
        <taxon>Ascomycota</taxon>
        <taxon>Pezizomycotina</taxon>
        <taxon>Leotiomycetes</taxon>
        <taxon>Erysiphales</taxon>
        <taxon>Erysiphaceae</taxon>
        <taxon>Erysiphe</taxon>
    </lineage>
</organism>
<name>A0A2S4PY97_9PEZI</name>
<dbReference type="AlphaFoldDB" id="A0A2S4PY97"/>
<dbReference type="STRING" id="225359.A0A2S4PY97"/>
<comment type="caution">
    <text evidence="3">The sequence shown here is derived from an EMBL/GenBank/DDBJ whole genome shotgun (WGS) entry which is preliminary data.</text>
</comment>
<feature type="compositionally biased region" description="Basic and acidic residues" evidence="2">
    <location>
        <begin position="108"/>
        <end position="122"/>
    </location>
</feature>
<dbReference type="Proteomes" id="UP000237438">
    <property type="component" value="Unassembled WGS sequence"/>
</dbReference>
<feature type="coiled-coil region" evidence="1">
    <location>
        <begin position="278"/>
        <end position="305"/>
    </location>
</feature>